<dbReference type="EMBL" id="BMAU01021338">
    <property type="protein sequence ID" value="GFY16464.1"/>
    <property type="molecule type" value="Genomic_DNA"/>
</dbReference>
<accession>A0A8X6VQ08</accession>
<dbReference type="InterPro" id="IPR036397">
    <property type="entry name" value="RNaseH_sf"/>
</dbReference>
<reference evidence="1" key="1">
    <citation type="submission" date="2020-08" db="EMBL/GenBank/DDBJ databases">
        <title>Multicomponent nature underlies the extraordinary mechanical properties of spider dragline silk.</title>
        <authorList>
            <person name="Kono N."/>
            <person name="Nakamura H."/>
            <person name="Mori M."/>
            <person name="Yoshida Y."/>
            <person name="Ohtoshi R."/>
            <person name="Malay A.D."/>
            <person name="Moran D.A.P."/>
            <person name="Tomita M."/>
            <person name="Numata K."/>
            <person name="Arakawa K."/>
        </authorList>
    </citation>
    <scope>NUCLEOTIDE SEQUENCE</scope>
</reference>
<comment type="caution">
    <text evidence="1">The sequence shown here is derived from an EMBL/GenBank/DDBJ whole genome shotgun (WGS) entry which is preliminary data.</text>
</comment>
<proteinExistence type="predicted"/>
<evidence type="ECO:0000313" key="2">
    <source>
        <dbReference type="Proteomes" id="UP000887159"/>
    </source>
</evidence>
<gene>
    <name evidence="1" type="primary">TCB2_69</name>
    <name evidence="1" type="ORF">TNCV_2351071</name>
</gene>
<sequence length="179" mass="20481">MDDGQKTRNRAYCKRQLAFTVRGERPLRRTVRSQRRQTLAQITTQLNDGVSRTQDNCTSRKSRLATGWLDEHSSDFSVLNCSSRNPDLNSSEYFWEFLEQGVKGHNTAPRNLTELWTALDNIWQVITVERFQKFVESMPRRVAAVIKATEGPTPYLVGIANSINTSVYIGGNLKNYVNH</sequence>
<dbReference type="GO" id="GO:0003676">
    <property type="term" value="F:nucleic acid binding"/>
    <property type="evidence" value="ECO:0007669"/>
    <property type="project" value="InterPro"/>
</dbReference>
<keyword evidence="2" id="KW-1185">Reference proteome</keyword>
<evidence type="ECO:0000313" key="1">
    <source>
        <dbReference type="EMBL" id="GFY16464.1"/>
    </source>
</evidence>
<dbReference type="Gene3D" id="3.30.420.10">
    <property type="entry name" value="Ribonuclease H-like superfamily/Ribonuclease H"/>
    <property type="match status" value="1"/>
</dbReference>
<name>A0A8X6VQ08_TRICX</name>
<protein>
    <submittedName>
        <fullName evidence="1">Transposable element Tcb2 transposase</fullName>
    </submittedName>
</protein>
<organism evidence="1 2">
    <name type="scientific">Trichonephila clavipes</name>
    <name type="common">Golden silk orbweaver</name>
    <name type="synonym">Nephila clavipes</name>
    <dbReference type="NCBI Taxonomy" id="2585209"/>
    <lineage>
        <taxon>Eukaryota</taxon>
        <taxon>Metazoa</taxon>
        <taxon>Ecdysozoa</taxon>
        <taxon>Arthropoda</taxon>
        <taxon>Chelicerata</taxon>
        <taxon>Arachnida</taxon>
        <taxon>Araneae</taxon>
        <taxon>Araneomorphae</taxon>
        <taxon>Entelegynae</taxon>
        <taxon>Araneoidea</taxon>
        <taxon>Nephilidae</taxon>
        <taxon>Trichonephila</taxon>
    </lineage>
</organism>
<dbReference type="AlphaFoldDB" id="A0A8X6VQ08"/>
<dbReference type="Proteomes" id="UP000887159">
    <property type="component" value="Unassembled WGS sequence"/>
</dbReference>